<dbReference type="InterPro" id="IPR001647">
    <property type="entry name" value="HTH_TetR"/>
</dbReference>
<gene>
    <name evidence="6" type="ORF">ACFQ16_28395</name>
</gene>
<dbReference type="Pfam" id="PF00440">
    <property type="entry name" value="TetR_N"/>
    <property type="match status" value="1"/>
</dbReference>
<dbReference type="PANTHER" id="PTHR30055">
    <property type="entry name" value="HTH-TYPE TRANSCRIPTIONAL REGULATOR RUTR"/>
    <property type="match status" value="1"/>
</dbReference>
<dbReference type="InterPro" id="IPR050109">
    <property type="entry name" value="HTH-type_TetR-like_transc_reg"/>
</dbReference>
<feature type="domain" description="HTH tetR-type" evidence="4">
    <location>
        <begin position="25"/>
        <end position="61"/>
    </location>
</feature>
<keyword evidence="2" id="KW-0238">DNA-binding</keyword>
<evidence type="ECO:0000256" key="1">
    <source>
        <dbReference type="ARBA" id="ARBA00023015"/>
    </source>
</evidence>
<keyword evidence="1" id="KW-0805">Transcription regulation</keyword>
<evidence type="ECO:0000259" key="4">
    <source>
        <dbReference type="Pfam" id="PF00440"/>
    </source>
</evidence>
<accession>A0ABW3G0R1</accession>
<comment type="caution">
    <text evidence="6">The sequence shown here is derived from an EMBL/GenBank/DDBJ whole genome shotgun (WGS) entry which is preliminary data.</text>
</comment>
<dbReference type="InterPro" id="IPR009057">
    <property type="entry name" value="Homeodomain-like_sf"/>
</dbReference>
<dbReference type="Gene3D" id="1.10.357.10">
    <property type="entry name" value="Tetracycline Repressor, domain 2"/>
    <property type="match status" value="1"/>
</dbReference>
<evidence type="ECO:0000259" key="5">
    <source>
        <dbReference type="Pfam" id="PF17754"/>
    </source>
</evidence>
<organism evidence="6 7">
    <name type="scientific">Saccharopolyspora rosea</name>
    <dbReference type="NCBI Taxonomy" id="524884"/>
    <lineage>
        <taxon>Bacteria</taxon>
        <taxon>Bacillati</taxon>
        <taxon>Actinomycetota</taxon>
        <taxon>Actinomycetes</taxon>
        <taxon>Pseudonocardiales</taxon>
        <taxon>Pseudonocardiaceae</taxon>
        <taxon>Saccharopolyspora</taxon>
    </lineage>
</organism>
<reference evidence="7" key="1">
    <citation type="journal article" date="2019" name="Int. J. Syst. Evol. Microbiol.">
        <title>The Global Catalogue of Microorganisms (GCM) 10K type strain sequencing project: providing services to taxonomists for standard genome sequencing and annotation.</title>
        <authorList>
            <consortium name="The Broad Institute Genomics Platform"/>
            <consortium name="The Broad Institute Genome Sequencing Center for Infectious Disease"/>
            <person name="Wu L."/>
            <person name="Ma J."/>
        </authorList>
    </citation>
    <scope>NUCLEOTIDE SEQUENCE [LARGE SCALE GENOMIC DNA]</scope>
    <source>
        <strain evidence="7">CCUG 56401</strain>
    </source>
</reference>
<sequence>MPGKRVGRPPLTERRKHATRMDIAREAVHLFTTNGVAATSADQIAEAAGVSTRTLWRYFPGAGKENCVRPLLTAGIEAIAQALSDPAGELPDRLATEPGDVDTMLALVRLTRTEPAVRAVWLQAHHDAEPVFATSIAERSGRRPDDLAVKVEAAVLNAALRVAVEHCADHAPDGDPAPALWDALRSALRVAGTQI</sequence>
<evidence type="ECO:0000256" key="2">
    <source>
        <dbReference type="ARBA" id="ARBA00023125"/>
    </source>
</evidence>
<proteinExistence type="predicted"/>
<dbReference type="EMBL" id="JBHTIW010000039">
    <property type="protein sequence ID" value="MFD0923683.1"/>
    <property type="molecule type" value="Genomic_DNA"/>
</dbReference>
<dbReference type="Proteomes" id="UP001597018">
    <property type="component" value="Unassembled WGS sequence"/>
</dbReference>
<evidence type="ECO:0000256" key="3">
    <source>
        <dbReference type="ARBA" id="ARBA00023163"/>
    </source>
</evidence>
<dbReference type="InterPro" id="IPR041347">
    <property type="entry name" value="MftR_C"/>
</dbReference>
<evidence type="ECO:0000313" key="6">
    <source>
        <dbReference type="EMBL" id="MFD0923683.1"/>
    </source>
</evidence>
<evidence type="ECO:0000313" key="7">
    <source>
        <dbReference type="Proteomes" id="UP001597018"/>
    </source>
</evidence>
<feature type="domain" description="MftR C-terminal" evidence="5">
    <location>
        <begin position="99"/>
        <end position="186"/>
    </location>
</feature>
<dbReference type="RefSeq" id="WP_263253196.1">
    <property type="nucleotide sequence ID" value="NZ_BAABLT010000039.1"/>
</dbReference>
<protein>
    <submittedName>
        <fullName evidence="6">TetR/AcrR family transcriptional regulator</fullName>
    </submittedName>
</protein>
<keyword evidence="7" id="KW-1185">Reference proteome</keyword>
<dbReference type="SUPFAM" id="SSF46689">
    <property type="entry name" value="Homeodomain-like"/>
    <property type="match status" value="1"/>
</dbReference>
<dbReference type="PANTHER" id="PTHR30055:SF238">
    <property type="entry name" value="MYCOFACTOCIN BIOSYNTHESIS TRANSCRIPTIONAL REGULATOR MFTR-RELATED"/>
    <property type="match status" value="1"/>
</dbReference>
<name>A0ABW3G0R1_9PSEU</name>
<keyword evidence="3" id="KW-0804">Transcription</keyword>
<dbReference type="Pfam" id="PF17754">
    <property type="entry name" value="TetR_C_14"/>
    <property type="match status" value="1"/>
</dbReference>